<evidence type="ECO:0000313" key="2">
    <source>
        <dbReference type="EMBL" id="SMX28518.1"/>
    </source>
</evidence>
<evidence type="ECO:0000313" key="3">
    <source>
        <dbReference type="Proteomes" id="UP000225972"/>
    </source>
</evidence>
<feature type="chain" id="PRO_5012308458" description="Ferrochelatase" evidence="1">
    <location>
        <begin position="20"/>
        <end position="64"/>
    </location>
</feature>
<evidence type="ECO:0000256" key="1">
    <source>
        <dbReference type="SAM" id="SignalP"/>
    </source>
</evidence>
<reference evidence="3" key="1">
    <citation type="submission" date="2017-05" db="EMBL/GenBank/DDBJ databases">
        <authorList>
            <person name="Rodrigo-Torres L."/>
            <person name="Arahal R. D."/>
            <person name="Lucena T."/>
        </authorList>
    </citation>
    <scope>NUCLEOTIDE SEQUENCE [LARGE SCALE GENOMIC DNA]</scope>
    <source>
        <strain evidence="3">CECT 8649</strain>
    </source>
</reference>
<dbReference type="RefSeq" id="WP_099245911.1">
    <property type="nucleotide sequence ID" value="NZ_FXXP01000002.1"/>
</dbReference>
<dbReference type="AlphaFoldDB" id="A0A238JCX1"/>
<sequence>MKKIAVGVTFLIAASAANAGALNDPIVETPPAVIVQETADSSAPSASLIMALSVITVFGAALSH</sequence>
<dbReference type="EMBL" id="FXXP01000002">
    <property type="protein sequence ID" value="SMX28518.1"/>
    <property type="molecule type" value="Genomic_DNA"/>
</dbReference>
<evidence type="ECO:0008006" key="4">
    <source>
        <dbReference type="Google" id="ProtNLM"/>
    </source>
</evidence>
<proteinExistence type="predicted"/>
<keyword evidence="3" id="KW-1185">Reference proteome</keyword>
<gene>
    <name evidence="2" type="ORF">TRP8649_02643</name>
</gene>
<name>A0A238JCX1_9RHOB</name>
<keyword evidence="1" id="KW-0732">Signal</keyword>
<protein>
    <recommendedName>
        <fullName evidence="4">Ferrochelatase</fullName>
    </recommendedName>
</protein>
<dbReference type="Proteomes" id="UP000225972">
    <property type="component" value="Unassembled WGS sequence"/>
</dbReference>
<feature type="signal peptide" evidence="1">
    <location>
        <begin position="1"/>
        <end position="19"/>
    </location>
</feature>
<organism evidence="2 3">
    <name type="scientific">Pelagimonas phthalicica</name>
    <dbReference type="NCBI Taxonomy" id="1037362"/>
    <lineage>
        <taxon>Bacteria</taxon>
        <taxon>Pseudomonadati</taxon>
        <taxon>Pseudomonadota</taxon>
        <taxon>Alphaproteobacteria</taxon>
        <taxon>Rhodobacterales</taxon>
        <taxon>Roseobacteraceae</taxon>
        <taxon>Pelagimonas</taxon>
    </lineage>
</organism>
<accession>A0A238JCX1</accession>